<proteinExistence type="predicted"/>
<organism evidence="1 2">
    <name type="scientific">Segatella copri</name>
    <dbReference type="NCBI Taxonomy" id="165179"/>
    <lineage>
        <taxon>Bacteria</taxon>
        <taxon>Pseudomonadati</taxon>
        <taxon>Bacteroidota</taxon>
        <taxon>Bacteroidia</taxon>
        <taxon>Bacteroidales</taxon>
        <taxon>Prevotellaceae</taxon>
        <taxon>Segatella</taxon>
    </lineage>
</organism>
<evidence type="ECO:0000313" key="2">
    <source>
        <dbReference type="Proteomes" id="UP000406735"/>
    </source>
</evidence>
<dbReference type="Proteomes" id="UP000406735">
    <property type="component" value="Unassembled WGS sequence"/>
</dbReference>
<dbReference type="AlphaFoldDB" id="A0A6A7W0W6"/>
<evidence type="ECO:0000313" key="1">
    <source>
        <dbReference type="EMBL" id="MQN09868.1"/>
    </source>
</evidence>
<reference evidence="1 2" key="1">
    <citation type="submission" date="2019-09" db="EMBL/GenBank/DDBJ databases">
        <title>Distinct polysaccharide growth profiles of human intestinal Prevotella copri isolates.</title>
        <authorList>
            <person name="Fehlner-Peach H."/>
            <person name="Magnabosco C."/>
            <person name="Raghavan V."/>
            <person name="Scher J.U."/>
            <person name="Tett A."/>
            <person name="Cox L.M."/>
            <person name="Gottsegen C."/>
            <person name="Watters A."/>
            <person name="Wiltshire- Gordon J.D."/>
            <person name="Segata N."/>
            <person name="Bonneau R."/>
            <person name="Littman D.R."/>
        </authorList>
    </citation>
    <scope>NUCLEOTIDE SEQUENCE [LARGE SCALE GENOMIC DNA]</scope>
    <source>
        <strain evidence="2">iK21513</strain>
    </source>
</reference>
<gene>
    <name evidence="1" type="ORF">F7D97_08045</name>
</gene>
<sequence>MKLKLYHDTRNKFRDCVDAWTIYVPYPKWLREKTYGTMGTFLGCTPTETGMIRCIWEHDERRCGRPYFGKKIDPKDTPKAFQEIFYNMEKLWNEAITKNTNEAWEAWNRA</sequence>
<name>A0A6A7W0W6_9BACT</name>
<comment type="caution">
    <text evidence="1">The sequence shown here is derived from an EMBL/GenBank/DDBJ whole genome shotgun (WGS) entry which is preliminary data.</text>
</comment>
<protein>
    <submittedName>
        <fullName evidence="1">Uncharacterized protein</fullName>
    </submittedName>
</protein>
<accession>A0A6A7W0W6</accession>
<dbReference type="RefSeq" id="WP_153079835.1">
    <property type="nucleotide sequence ID" value="NZ_VZAU01000126.1"/>
</dbReference>
<dbReference type="EMBL" id="VZCY01000068">
    <property type="protein sequence ID" value="MQN09868.1"/>
    <property type="molecule type" value="Genomic_DNA"/>
</dbReference>